<feature type="transmembrane region" description="Helical" evidence="1">
    <location>
        <begin position="29"/>
        <end position="52"/>
    </location>
</feature>
<gene>
    <name evidence="2" type="ORF">MANES_02G096300</name>
</gene>
<dbReference type="AlphaFoldDB" id="A0A2C9WCH4"/>
<keyword evidence="1" id="KW-0472">Membrane</keyword>
<keyword evidence="1" id="KW-1133">Transmembrane helix</keyword>
<reference evidence="2" key="1">
    <citation type="submission" date="2016-02" db="EMBL/GenBank/DDBJ databases">
        <title>WGS assembly of Manihot esculenta.</title>
        <authorList>
            <person name="Bredeson J.V."/>
            <person name="Prochnik S.E."/>
            <person name="Lyons J.B."/>
            <person name="Schmutz J."/>
            <person name="Grimwood J."/>
            <person name="Vrebalov J."/>
            <person name="Bart R.S."/>
            <person name="Amuge T."/>
            <person name="Ferguson M.E."/>
            <person name="Green R."/>
            <person name="Putnam N."/>
            <person name="Stites J."/>
            <person name="Rounsley S."/>
            <person name="Rokhsar D.S."/>
        </authorList>
    </citation>
    <scope>NUCLEOTIDE SEQUENCE [LARGE SCALE GENOMIC DNA]</scope>
    <source>
        <tissue evidence="2">Leaf</tissue>
    </source>
</reference>
<name>A0A2C9WCH4_MANES</name>
<organism evidence="2">
    <name type="scientific">Manihot esculenta</name>
    <name type="common">Cassava</name>
    <name type="synonym">Jatropha manihot</name>
    <dbReference type="NCBI Taxonomy" id="3983"/>
    <lineage>
        <taxon>Eukaryota</taxon>
        <taxon>Viridiplantae</taxon>
        <taxon>Streptophyta</taxon>
        <taxon>Embryophyta</taxon>
        <taxon>Tracheophyta</taxon>
        <taxon>Spermatophyta</taxon>
        <taxon>Magnoliopsida</taxon>
        <taxon>eudicotyledons</taxon>
        <taxon>Gunneridae</taxon>
        <taxon>Pentapetalae</taxon>
        <taxon>rosids</taxon>
        <taxon>fabids</taxon>
        <taxon>Malpighiales</taxon>
        <taxon>Euphorbiaceae</taxon>
        <taxon>Crotonoideae</taxon>
        <taxon>Manihoteae</taxon>
        <taxon>Manihot</taxon>
    </lineage>
</organism>
<accession>A0A2C9WCH4</accession>
<evidence type="ECO:0000256" key="1">
    <source>
        <dbReference type="SAM" id="Phobius"/>
    </source>
</evidence>
<sequence length="58" mass="6605">MRALGSVEVVLLSITKTRIMELTVADWNMFMPILRVISTWEVLAMIFCRIVIASCNSM</sequence>
<keyword evidence="1" id="KW-0812">Transmembrane</keyword>
<protein>
    <submittedName>
        <fullName evidence="2">Uncharacterized protein</fullName>
    </submittedName>
</protein>
<proteinExistence type="predicted"/>
<dbReference type="EMBL" id="CM004388">
    <property type="protein sequence ID" value="OAY57432.1"/>
    <property type="molecule type" value="Genomic_DNA"/>
</dbReference>
<evidence type="ECO:0000313" key="2">
    <source>
        <dbReference type="EMBL" id="OAY57432.1"/>
    </source>
</evidence>